<proteinExistence type="predicted"/>
<sequence length="264" mass="31199">MVSKEETDEGQVCWVSSLRSFRVEVGFLRDFSGEFWRRERFVMVELRILEKVREVGFLRDFGGECWRRKRFVKVELRNLEKVRGRRWRFQNILGREVIYGAKEVVKNDLKCVNTLRYSHHFSNKTLARIVNRANLKHPNTPFPLVPNIQPKAAPLLEYKSNGAQRSRKHLEMRFRLILANWCPHPFARMRVTEAAKVGHERRGCTFRRAATVRVPTGNFMARRDWTRESKLEAWVQLTQRLEPANCQLSGDVAARRDENLPDTY</sequence>
<keyword evidence="2" id="KW-1185">Reference proteome</keyword>
<dbReference type="EMBL" id="KQ414763">
    <property type="protein sequence ID" value="KOC61424.1"/>
    <property type="molecule type" value="Genomic_DNA"/>
</dbReference>
<accession>A0A0L7QSB1</accession>
<evidence type="ECO:0000313" key="2">
    <source>
        <dbReference type="Proteomes" id="UP000053825"/>
    </source>
</evidence>
<dbReference type="Proteomes" id="UP000053825">
    <property type="component" value="Unassembled WGS sequence"/>
</dbReference>
<protein>
    <submittedName>
        <fullName evidence="1">Uncharacterized protein</fullName>
    </submittedName>
</protein>
<organism evidence="1 2">
    <name type="scientific">Habropoda laboriosa</name>
    <dbReference type="NCBI Taxonomy" id="597456"/>
    <lineage>
        <taxon>Eukaryota</taxon>
        <taxon>Metazoa</taxon>
        <taxon>Ecdysozoa</taxon>
        <taxon>Arthropoda</taxon>
        <taxon>Hexapoda</taxon>
        <taxon>Insecta</taxon>
        <taxon>Pterygota</taxon>
        <taxon>Neoptera</taxon>
        <taxon>Endopterygota</taxon>
        <taxon>Hymenoptera</taxon>
        <taxon>Apocrita</taxon>
        <taxon>Aculeata</taxon>
        <taxon>Apoidea</taxon>
        <taxon>Anthophila</taxon>
        <taxon>Apidae</taxon>
        <taxon>Habropoda</taxon>
    </lineage>
</organism>
<evidence type="ECO:0000313" key="1">
    <source>
        <dbReference type="EMBL" id="KOC61424.1"/>
    </source>
</evidence>
<reference evidence="1 2" key="1">
    <citation type="submission" date="2015-07" db="EMBL/GenBank/DDBJ databases">
        <title>The genome of Habropoda laboriosa.</title>
        <authorList>
            <person name="Pan H."/>
            <person name="Kapheim K."/>
        </authorList>
    </citation>
    <scope>NUCLEOTIDE SEQUENCE [LARGE SCALE GENOMIC DNA]</scope>
    <source>
        <strain evidence="1">0110345459</strain>
    </source>
</reference>
<gene>
    <name evidence="1" type="ORF">WH47_06170</name>
</gene>
<name>A0A0L7QSB1_9HYME</name>
<dbReference type="AlphaFoldDB" id="A0A0L7QSB1"/>